<gene>
    <name evidence="3" type="ORF">NLI96_g8138</name>
</gene>
<proteinExistence type="predicted"/>
<dbReference type="InterPro" id="IPR020845">
    <property type="entry name" value="AMP-binding_CS"/>
</dbReference>
<dbReference type="PROSITE" id="PS00455">
    <property type="entry name" value="AMP_BINDING"/>
    <property type="match status" value="1"/>
</dbReference>
<dbReference type="PANTHER" id="PTHR33927">
    <property type="entry name" value="TRANSMEMBRANE PROTEIN"/>
    <property type="match status" value="1"/>
</dbReference>
<dbReference type="InterPro" id="IPR052979">
    <property type="entry name" value="Adenylate-forming_domain"/>
</dbReference>
<keyword evidence="1" id="KW-1133">Transmembrane helix</keyword>
<feature type="transmembrane region" description="Helical" evidence="1">
    <location>
        <begin position="800"/>
        <end position="817"/>
    </location>
</feature>
<dbReference type="AlphaFoldDB" id="A0AAD5UZR2"/>
<feature type="transmembrane region" description="Helical" evidence="1">
    <location>
        <begin position="640"/>
        <end position="657"/>
    </location>
</feature>
<dbReference type="SUPFAM" id="SSF56801">
    <property type="entry name" value="Acetyl-CoA synthetase-like"/>
    <property type="match status" value="1"/>
</dbReference>
<dbReference type="Proteomes" id="UP001212997">
    <property type="component" value="Unassembled WGS sequence"/>
</dbReference>
<evidence type="ECO:0000313" key="3">
    <source>
        <dbReference type="EMBL" id="KAJ3480743.1"/>
    </source>
</evidence>
<feature type="domain" description="AMP-dependent synthetase/ligase" evidence="2">
    <location>
        <begin position="42"/>
        <end position="255"/>
    </location>
</feature>
<keyword evidence="4" id="KW-1185">Reference proteome</keyword>
<keyword evidence="1" id="KW-0472">Membrane</keyword>
<feature type="transmembrane region" description="Helical" evidence="1">
    <location>
        <begin position="688"/>
        <end position="709"/>
    </location>
</feature>
<dbReference type="FunFam" id="3.40.50.980:FF:000001">
    <property type="entry name" value="Non-ribosomal peptide synthetase"/>
    <property type="match status" value="1"/>
</dbReference>
<organism evidence="3 4">
    <name type="scientific">Meripilus lineatus</name>
    <dbReference type="NCBI Taxonomy" id="2056292"/>
    <lineage>
        <taxon>Eukaryota</taxon>
        <taxon>Fungi</taxon>
        <taxon>Dikarya</taxon>
        <taxon>Basidiomycota</taxon>
        <taxon>Agaricomycotina</taxon>
        <taxon>Agaricomycetes</taxon>
        <taxon>Polyporales</taxon>
        <taxon>Meripilaceae</taxon>
        <taxon>Meripilus</taxon>
    </lineage>
</organism>
<keyword evidence="1" id="KW-0812">Transmembrane</keyword>
<dbReference type="Gene3D" id="3.40.50.980">
    <property type="match status" value="2"/>
</dbReference>
<comment type="caution">
    <text evidence="3">The sequence shown here is derived from an EMBL/GenBank/DDBJ whole genome shotgun (WGS) entry which is preliminary data.</text>
</comment>
<evidence type="ECO:0000259" key="2">
    <source>
        <dbReference type="Pfam" id="PF00501"/>
    </source>
</evidence>
<dbReference type="Pfam" id="PF00501">
    <property type="entry name" value="AMP-binding"/>
    <property type="match status" value="2"/>
</dbReference>
<feature type="transmembrane region" description="Helical" evidence="1">
    <location>
        <begin position="763"/>
        <end position="780"/>
    </location>
</feature>
<evidence type="ECO:0000256" key="1">
    <source>
        <dbReference type="SAM" id="Phobius"/>
    </source>
</evidence>
<dbReference type="InterPro" id="IPR000873">
    <property type="entry name" value="AMP-dep_synth/lig_dom"/>
</dbReference>
<dbReference type="InterPro" id="IPR045851">
    <property type="entry name" value="AMP-bd_C_sf"/>
</dbReference>
<dbReference type="Gene3D" id="3.30.300.30">
    <property type="match status" value="1"/>
</dbReference>
<protein>
    <recommendedName>
        <fullName evidence="2">AMP-dependent synthetase/ligase domain-containing protein</fullName>
    </recommendedName>
</protein>
<feature type="domain" description="AMP-dependent synthetase/ligase" evidence="2">
    <location>
        <begin position="319"/>
        <end position="360"/>
    </location>
</feature>
<evidence type="ECO:0000313" key="4">
    <source>
        <dbReference type="Proteomes" id="UP001212997"/>
    </source>
</evidence>
<sequence length="1023" mass="112694">MPSISPSNLTLGALSPEDAELFVRFGFGVDRKVPFGCVHDAFEHHARLQPHAVAVEHCGDHISYGDLERKANGLAGRLRSKGVVPGSRVCLLAQRSIPMVIGILATLKAGGAYVPLDGVITTQSTLEHVIHDSEATIVLTMREFQSRVAQFTNMCLEDALDTLSEAECGKPVNLSSPNDSVYIIYTSGTTGKPKGVEVMHRNVTNLVCLSPGNVEMAPGRRVAQLLNIAFDMAAWEILGSLSNGCTLCIRGKTSKEWRAVMKTVDIVIGTDSLPWYLRGSHCLMIHKTTRISKQLPLQENHARKITIVNTMQLHKYGGPLSIGGPTPNNNVYVLDENLKPVPIGEPGIMWAGGAGITRGYINLPDKTAERYMLDMFANDGTYMFNTGDLGRWRSDGTLEHLGRVDDQVKVKGFRVELDGVSAAMQRCPEVKAAVGLLVNSELWGFVTPQDVNMDAVVASASQVQPYYAVPTQFLTLDDLPYTSNGKIDKRALRDLALAKIEATKEKEAISKKAQAIKAEFYNQGLYKEKSALVDVLANVSAPLPVYQAGLHLALPEKASEGVPSSSSSDTIDVSSSSSLEEKGNFWDGYQDDVLPEKTQGKLFRNFRHQVFSLYRRLFGVVFIVNMAVLIWTLVRGLVNAQHLGLVVVANLFCAILMRQDYVINTFFTVFCAVPSSWPLAIRRVCARVYHIGGLHSGCAFSGLVWLIAFTAQATKELLNKQKTSAPTVAVTYFILVLLLGIVLFAYPKARTTHHDAFERSHRFLGWTATALVWCQVVLLTNDYRHPGQSLGNALLHAPPFWLVLVMTCSIILPWIRLRKVPVRSEVLSSHAVRMYFDYTDCTPGHFVRLSDSPLKEWHGFATIPEPGKRGFSLVVSKAGDWTSKQIAEPPTKIWVRGVPCFGVLRICPLFRRVVFVATGSGIGPCAPCIFARRIPIRLLWTSPNVRKTFGDKLVDSIIEASPGAVIYDTRVHGKPDMVKLTYRLVKEFNAEAVCIISNQKLTQKVVYGMTSRGIPAFGAIWDS</sequence>
<dbReference type="InterPro" id="IPR042099">
    <property type="entry name" value="ANL_N_sf"/>
</dbReference>
<name>A0AAD5UZR2_9APHY</name>
<accession>A0AAD5UZR2</accession>
<feature type="transmembrane region" description="Helical" evidence="1">
    <location>
        <begin position="613"/>
        <end position="633"/>
    </location>
</feature>
<dbReference type="EMBL" id="JANAWD010000358">
    <property type="protein sequence ID" value="KAJ3480743.1"/>
    <property type="molecule type" value="Genomic_DNA"/>
</dbReference>
<dbReference type="PANTHER" id="PTHR33927:SF5">
    <property type="entry name" value="ENZYME, PUTATIVE (AFU_ORTHOLOGUE AFUA_8G01222)-RELATED"/>
    <property type="match status" value="1"/>
</dbReference>
<dbReference type="Gene3D" id="3.40.50.12780">
    <property type="entry name" value="N-terminal domain of ligase-like"/>
    <property type="match status" value="1"/>
</dbReference>
<feature type="transmembrane region" description="Helical" evidence="1">
    <location>
        <begin position="729"/>
        <end position="747"/>
    </location>
</feature>
<reference evidence="3" key="1">
    <citation type="submission" date="2022-07" db="EMBL/GenBank/DDBJ databases">
        <title>Genome Sequence of Physisporinus lineatus.</title>
        <authorList>
            <person name="Buettner E."/>
        </authorList>
    </citation>
    <scope>NUCLEOTIDE SEQUENCE</scope>
    <source>
        <strain evidence="3">VT162</strain>
    </source>
</reference>
<feature type="transmembrane region" description="Helical" evidence="1">
    <location>
        <begin position="663"/>
        <end position="681"/>
    </location>
</feature>